<dbReference type="GO" id="GO:0071972">
    <property type="term" value="F:peptidoglycan L,D-transpeptidase activity"/>
    <property type="evidence" value="ECO:0007669"/>
    <property type="project" value="TreeGrafter"/>
</dbReference>
<dbReference type="OrthoDB" id="5242354at2"/>
<organism evidence="15 16">
    <name type="scientific">Tomitella fengzijianii</name>
    <dbReference type="NCBI Taxonomy" id="2597660"/>
    <lineage>
        <taxon>Bacteria</taxon>
        <taxon>Bacillati</taxon>
        <taxon>Actinomycetota</taxon>
        <taxon>Actinomycetes</taxon>
        <taxon>Mycobacteriales</taxon>
        <taxon>Tomitella</taxon>
    </lineage>
</organism>
<dbReference type="GO" id="GO:0005576">
    <property type="term" value="C:extracellular region"/>
    <property type="evidence" value="ECO:0007669"/>
    <property type="project" value="TreeGrafter"/>
</dbReference>
<dbReference type="InterPro" id="IPR038063">
    <property type="entry name" value="Transpep_catalytic_dom"/>
</dbReference>
<keyword evidence="9" id="KW-0449">Lipoprotein</keyword>
<dbReference type="PANTHER" id="PTHR30582:SF2">
    <property type="entry name" value="L,D-TRANSPEPTIDASE YCIB-RELATED"/>
    <property type="match status" value="1"/>
</dbReference>
<dbReference type="InterPro" id="IPR041280">
    <property type="entry name" value="Big_10"/>
</dbReference>
<keyword evidence="11 13" id="KW-0961">Cell wall biogenesis/degradation</keyword>
<evidence type="ECO:0000313" key="15">
    <source>
        <dbReference type="EMBL" id="QDQ99433.1"/>
    </source>
</evidence>
<dbReference type="GO" id="GO:0008360">
    <property type="term" value="P:regulation of cell shape"/>
    <property type="evidence" value="ECO:0007669"/>
    <property type="project" value="UniProtKB-UniRule"/>
</dbReference>
<accession>A0A516X8T5</accession>
<proteinExistence type="predicted"/>
<dbReference type="InterPro" id="IPR005490">
    <property type="entry name" value="LD_TPept_cat_dom"/>
</dbReference>
<reference evidence="15 16" key="2">
    <citation type="submission" date="2019-07" db="EMBL/GenBank/DDBJ databases">
        <authorList>
            <person name="Huang Y."/>
        </authorList>
    </citation>
    <scope>NUCLEOTIDE SEQUENCE [LARGE SCALE GENOMIC DNA]</scope>
    <source>
        <strain evidence="15 16">HY188</strain>
    </source>
</reference>
<evidence type="ECO:0000256" key="9">
    <source>
        <dbReference type="ARBA" id="ARBA00023288"/>
    </source>
</evidence>
<keyword evidence="2" id="KW-1003">Cell membrane</keyword>
<keyword evidence="8" id="KW-0564">Palmitate</keyword>
<dbReference type="AlphaFoldDB" id="A0A516X8T5"/>
<evidence type="ECO:0000313" key="16">
    <source>
        <dbReference type="Proteomes" id="UP000317344"/>
    </source>
</evidence>
<dbReference type="SUPFAM" id="SSF141523">
    <property type="entry name" value="L,D-transpeptidase catalytic domain-like"/>
    <property type="match status" value="1"/>
</dbReference>
<evidence type="ECO:0000256" key="12">
    <source>
        <dbReference type="ARBA" id="ARBA00060592"/>
    </source>
</evidence>
<evidence type="ECO:0000259" key="14">
    <source>
        <dbReference type="PROSITE" id="PS52029"/>
    </source>
</evidence>
<keyword evidence="5 13" id="KW-0133">Cell shape</keyword>
<dbReference type="Pfam" id="PF17964">
    <property type="entry name" value="Big_10"/>
    <property type="match status" value="1"/>
</dbReference>
<evidence type="ECO:0000256" key="11">
    <source>
        <dbReference type="ARBA" id="ARBA00023316"/>
    </source>
</evidence>
<evidence type="ECO:0000256" key="10">
    <source>
        <dbReference type="ARBA" id="ARBA00023315"/>
    </source>
</evidence>
<dbReference type="GO" id="GO:0016746">
    <property type="term" value="F:acyltransferase activity"/>
    <property type="evidence" value="ECO:0007669"/>
    <property type="project" value="UniProtKB-KW"/>
</dbReference>
<dbReference type="CDD" id="cd16913">
    <property type="entry name" value="YkuD_like"/>
    <property type="match status" value="1"/>
</dbReference>
<dbReference type="CDD" id="cd13432">
    <property type="entry name" value="LDT_IgD_like_2"/>
    <property type="match status" value="1"/>
</dbReference>
<comment type="pathway">
    <text evidence="12">Glycan biosynthesis.</text>
</comment>
<evidence type="ECO:0000256" key="8">
    <source>
        <dbReference type="ARBA" id="ARBA00023139"/>
    </source>
</evidence>
<dbReference type="UniPathway" id="UPA00219"/>
<evidence type="ECO:0000256" key="5">
    <source>
        <dbReference type="ARBA" id="ARBA00022960"/>
    </source>
</evidence>
<sequence>MRRMRAGLLRTGTALVAAAGLASGIALVGGTATAQPLGGAGSVELPEIAAPELPQMPAVQVPDVPLPGGQDLAGVLEQVGVPVAHGPDGATVGQTGPAPLEPANFGTPQITPAEGAVVGVAQPIIINFPEPVGDRAAAERAMRVTTDNGVTGAFHWFGDSQARWRPQNLWPAHTQVTVEAGDAVRHFTIGDALIATADDATKTITVTRDGQVVRTMPTSMGKPGHETPNGIYTVGERFRSMIMDSSTYGVPVDSPEGYRLEVEYATRMSNSGIFLHAAPWSVGDQGNTDVSHGCLNVSTADAKWYFENAQPGDPVIVVNSQGGQLNGHDGLTDFSMPWGTWAG</sequence>
<dbReference type="InterPro" id="IPR050979">
    <property type="entry name" value="LD-transpeptidase"/>
</dbReference>
<keyword evidence="6 13" id="KW-0573">Peptidoglycan synthesis</keyword>
<evidence type="ECO:0000256" key="7">
    <source>
        <dbReference type="ARBA" id="ARBA00023136"/>
    </source>
</evidence>
<gene>
    <name evidence="15" type="ORF">FO059_15960</name>
</gene>
<evidence type="ECO:0000256" key="1">
    <source>
        <dbReference type="ARBA" id="ARBA00004752"/>
    </source>
</evidence>
<dbReference type="GO" id="GO:0018104">
    <property type="term" value="P:peptidoglycan-protein cross-linking"/>
    <property type="evidence" value="ECO:0007669"/>
    <property type="project" value="TreeGrafter"/>
</dbReference>
<evidence type="ECO:0000256" key="3">
    <source>
        <dbReference type="ARBA" id="ARBA00022679"/>
    </source>
</evidence>
<evidence type="ECO:0000256" key="4">
    <source>
        <dbReference type="ARBA" id="ARBA00022729"/>
    </source>
</evidence>
<keyword evidence="10" id="KW-0012">Acyltransferase</keyword>
<reference evidence="15 16" key="1">
    <citation type="submission" date="2019-07" db="EMBL/GenBank/DDBJ databases">
        <title>Tomitella cavernea sp. nov., an actinomycete isolated from soil.</title>
        <authorList>
            <person name="Cheng J."/>
        </authorList>
    </citation>
    <scope>NUCLEOTIDE SEQUENCE [LARGE SCALE GENOMIC DNA]</scope>
    <source>
        <strain evidence="15 16">HY188</strain>
    </source>
</reference>
<feature type="active site" description="Proton donor/acceptor" evidence="13">
    <location>
        <position position="276"/>
    </location>
</feature>
<dbReference type="EMBL" id="CP041765">
    <property type="protein sequence ID" value="QDQ99433.1"/>
    <property type="molecule type" value="Genomic_DNA"/>
</dbReference>
<dbReference type="PANTHER" id="PTHR30582">
    <property type="entry name" value="L,D-TRANSPEPTIDASE"/>
    <property type="match status" value="1"/>
</dbReference>
<feature type="active site" description="Nucleophile" evidence="13">
    <location>
        <position position="294"/>
    </location>
</feature>
<keyword evidence="3" id="KW-0808">Transferase</keyword>
<dbReference type="KEGG" id="toy:FO059_15960"/>
<dbReference type="Gene3D" id="2.60.40.3710">
    <property type="match status" value="1"/>
</dbReference>
<dbReference type="PROSITE" id="PS52029">
    <property type="entry name" value="LD_TPASE"/>
    <property type="match status" value="1"/>
</dbReference>
<protein>
    <submittedName>
        <fullName evidence="15">L,D-transpeptidase family protein</fullName>
    </submittedName>
</protein>
<keyword evidence="4" id="KW-0732">Signal</keyword>
<dbReference type="RefSeq" id="WP_143910836.1">
    <property type="nucleotide sequence ID" value="NZ_CP041765.1"/>
</dbReference>
<evidence type="ECO:0000256" key="2">
    <source>
        <dbReference type="ARBA" id="ARBA00022475"/>
    </source>
</evidence>
<evidence type="ECO:0000256" key="6">
    <source>
        <dbReference type="ARBA" id="ARBA00022984"/>
    </source>
</evidence>
<feature type="domain" description="L,D-TPase catalytic" evidence="14">
    <location>
        <begin position="193"/>
        <end position="318"/>
    </location>
</feature>
<keyword evidence="16" id="KW-1185">Reference proteome</keyword>
<dbReference type="Pfam" id="PF03734">
    <property type="entry name" value="YkuD"/>
    <property type="match status" value="1"/>
</dbReference>
<comment type="pathway">
    <text evidence="1 13">Cell wall biogenesis; peptidoglycan biosynthesis.</text>
</comment>
<evidence type="ECO:0000256" key="13">
    <source>
        <dbReference type="PROSITE-ProRule" id="PRU01373"/>
    </source>
</evidence>
<name>A0A516X8T5_9ACTN</name>
<keyword evidence="7" id="KW-0472">Membrane</keyword>
<dbReference type="Gene3D" id="2.40.440.10">
    <property type="entry name" value="L,D-transpeptidase catalytic domain-like"/>
    <property type="match status" value="1"/>
</dbReference>
<dbReference type="Proteomes" id="UP000317344">
    <property type="component" value="Chromosome"/>
</dbReference>
<dbReference type="GO" id="GO:0071555">
    <property type="term" value="P:cell wall organization"/>
    <property type="evidence" value="ECO:0007669"/>
    <property type="project" value="UniProtKB-UniRule"/>
</dbReference>
<dbReference type="FunFam" id="2.40.440.10:FF:000005">
    <property type="entry name" value="L,D-transpeptidase 2"/>
    <property type="match status" value="1"/>
</dbReference>